<gene>
    <name evidence="1" type="ORF">J1C47_21345</name>
</gene>
<evidence type="ECO:0000313" key="1">
    <source>
        <dbReference type="EMBL" id="MBO0906203.1"/>
    </source>
</evidence>
<dbReference type="InterPro" id="IPR009874">
    <property type="entry name" value="DUF1428"/>
</dbReference>
<dbReference type="EMBL" id="JAFMPY010000034">
    <property type="protein sequence ID" value="MBO0906203.1"/>
    <property type="molecule type" value="Genomic_DNA"/>
</dbReference>
<keyword evidence="2" id="KW-1185">Reference proteome</keyword>
<dbReference type="InterPro" id="IPR011008">
    <property type="entry name" value="Dimeric_a/b-barrel"/>
</dbReference>
<dbReference type="Proteomes" id="UP000664288">
    <property type="component" value="Unassembled WGS sequence"/>
</dbReference>
<organism evidence="1 2">
    <name type="scientific">Jiella sonneratiae</name>
    <dbReference type="NCBI Taxonomy" id="2816856"/>
    <lineage>
        <taxon>Bacteria</taxon>
        <taxon>Pseudomonadati</taxon>
        <taxon>Pseudomonadota</taxon>
        <taxon>Alphaproteobacteria</taxon>
        <taxon>Hyphomicrobiales</taxon>
        <taxon>Aurantimonadaceae</taxon>
        <taxon>Jiella</taxon>
    </lineage>
</organism>
<sequence>MSFILGHVIAVPTENREAFRKHAATAAEIMTDFGASRTVDLWGDDVPDGKINDFKGAVAATPDETVTFGWMEFPDKATADAAVEKMMSDPRMQALRNMPFDGSRMIYGAFEAIFEEGEAVDGGYVDGFVIPVPADKREAYHTLAATSWPIFRDHGAKRQVECWGTDVPRGKVTDFFRAAHAKDGENIAFAFLEWPDRQTRDAGMKAIVEDTRMNLTPSEMPFDGKRMIYAGFETI</sequence>
<dbReference type="Pfam" id="PF07237">
    <property type="entry name" value="DUF1428"/>
    <property type="match status" value="2"/>
</dbReference>
<protein>
    <submittedName>
        <fullName evidence="1">DUF1428 domain-containing protein</fullName>
    </submittedName>
</protein>
<dbReference type="RefSeq" id="WP_207352836.1">
    <property type="nucleotide sequence ID" value="NZ_JAFMPY010000034.1"/>
</dbReference>
<comment type="caution">
    <text evidence="1">The sequence shown here is derived from an EMBL/GenBank/DDBJ whole genome shotgun (WGS) entry which is preliminary data.</text>
</comment>
<evidence type="ECO:0000313" key="2">
    <source>
        <dbReference type="Proteomes" id="UP000664288"/>
    </source>
</evidence>
<dbReference type="Gene3D" id="3.30.70.100">
    <property type="match status" value="2"/>
</dbReference>
<proteinExistence type="predicted"/>
<accession>A0ABS3JB68</accession>
<name>A0ABS3JB68_9HYPH</name>
<reference evidence="1 2" key="1">
    <citation type="submission" date="2021-03" db="EMBL/GenBank/DDBJ databases">
        <title>Whole genome sequence of Jiella sp. MQZ13P-4.</title>
        <authorList>
            <person name="Tuo L."/>
        </authorList>
    </citation>
    <scope>NUCLEOTIDE SEQUENCE [LARGE SCALE GENOMIC DNA]</scope>
    <source>
        <strain evidence="1 2">MQZ13P-4</strain>
    </source>
</reference>
<dbReference type="SUPFAM" id="SSF54909">
    <property type="entry name" value="Dimeric alpha+beta barrel"/>
    <property type="match status" value="2"/>
</dbReference>